<keyword evidence="2" id="KW-1185">Reference proteome</keyword>
<protein>
    <submittedName>
        <fullName evidence="1">Uncharacterized protein</fullName>
    </submittedName>
</protein>
<sequence>MPSGRDQWRTEIETLSESPESAFLDRETFDSNYFRLVSEASILLNQSRRRSSAASDDGSSSSRECRHDFVRLPKIDLPHFNGDYQHWLEFRDTYISLIHNNTTISEINKFHYLRAALKGAAALSIQSLEFSSNNYHLAWQLLTERYDNERLLVNHHIQALFNFENITKESSRLLRNMVDITNKNLRALALLGQPTDHWDTLIIYIMSKKLDPTISRQWEEYRNNINGIPNLQQYIKFINNRADLLEAVYDNNKSCNKQKLYHTSPDTHKNKLHKSPDNHTFNSSYKCPICSQAHFIFSCETFRKLDIESRIKRIKELNVCRNCLRPGHNHNQCRLTHCKYCNNKHNTLLHMSLESPKESEEMTLALSTQLSVNQGNQPTTLLSTALVRVADVHNKLHTARLLLDNGSTSNFVSRQFSERLGLVTRHVNSTVYGINCQSSLTSESCELAILSLCDNYEQNITCYVLPEITKCLPPTYIDIKSLHIPEGIRLADPTFNISSEIDILVGAEVFWKNLLYTFTTLTTNPSNSNPITHLIHKFSHINKIVRILSYVKRFIYNCRNKIKIIHSFPTYIELKSSLKIILHKAQREMFPEEYLTLKSKQNLPPNSKLISLSPFLDSDNLIRVGGRLNHSLYPYDVKHPILLCSKHHITHLIFRLQHKTLMHAGPQLLLANVRQTYWPINGRNLARKIVHSCVRCHRFKAIPIQPIMADLPKERTQLEFPFLISGIDYAGPVLIVDRKGRGSRLIKSYICVFICFAVKAVHLELVTDLTKEAFLAALNRFISRRGKPATIYSDNGTTFVGASNELARFLNNNSESLGFDLLEQGIKFKTIPAYSPHFGGIWEAAVKSVKYHLRRILTLAHLTYEEMSTCLVQVEAILNSRPLTPLSTDPSDLSYLCPSHFLIGRPLLSALHEDFLEKNINRLQRYQKVEKLRQHFWQRYSTEYISLLQTKTKWTHSSGKLEVGSLVLIKDRSQPPLL</sequence>
<accession>A0ACC1DEH4</accession>
<evidence type="ECO:0000313" key="2">
    <source>
        <dbReference type="Proteomes" id="UP000824533"/>
    </source>
</evidence>
<name>A0ACC1DEH4_9NEOP</name>
<comment type="caution">
    <text evidence="1">The sequence shown here is derived from an EMBL/GenBank/DDBJ whole genome shotgun (WGS) entry which is preliminary data.</text>
</comment>
<gene>
    <name evidence="1" type="ORF">K1T71_001630</name>
</gene>
<organism evidence="1 2">
    <name type="scientific">Dendrolimus kikuchii</name>
    <dbReference type="NCBI Taxonomy" id="765133"/>
    <lineage>
        <taxon>Eukaryota</taxon>
        <taxon>Metazoa</taxon>
        <taxon>Ecdysozoa</taxon>
        <taxon>Arthropoda</taxon>
        <taxon>Hexapoda</taxon>
        <taxon>Insecta</taxon>
        <taxon>Pterygota</taxon>
        <taxon>Neoptera</taxon>
        <taxon>Endopterygota</taxon>
        <taxon>Lepidoptera</taxon>
        <taxon>Glossata</taxon>
        <taxon>Ditrysia</taxon>
        <taxon>Bombycoidea</taxon>
        <taxon>Lasiocampidae</taxon>
        <taxon>Dendrolimus</taxon>
    </lineage>
</organism>
<dbReference type="EMBL" id="CM034389">
    <property type="protein sequence ID" value="KAJ0182261.1"/>
    <property type="molecule type" value="Genomic_DNA"/>
</dbReference>
<dbReference type="Proteomes" id="UP000824533">
    <property type="component" value="Linkage Group LG03"/>
</dbReference>
<proteinExistence type="predicted"/>
<reference evidence="1 2" key="1">
    <citation type="journal article" date="2021" name="Front. Genet.">
        <title>Chromosome-Level Genome Assembly Reveals Significant Gene Expansion in the Toll and IMD Signaling Pathways of Dendrolimus kikuchii.</title>
        <authorList>
            <person name="Zhou J."/>
            <person name="Wu P."/>
            <person name="Xiong Z."/>
            <person name="Liu N."/>
            <person name="Zhao N."/>
            <person name="Ji M."/>
            <person name="Qiu Y."/>
            <person name="Yang B."/>
        </authorList>
    </citation>
    <scope>NUCLEOTIDE SEQUENCE [LARGE SCALE GENOMIC DNA]</scope>
    <source>
        <strain evidence="1">Ann1</strain>
    </source>
</reference>
<evidence type="ECO:0000313" key="1">
    <source>
        <dbReference type="EMBL" id="KAJ0182261.1"/>
    </source>
</evidence>